<protein>
    <submittedName>
        <fullName evidence="3">DUF2235 domain-containing protein</fullName>
    </submittedName>
</protein>
<evidence type="ECO:0000313" key="3">
    <source>
        <dbReference type="EMBL" id="MBN3580103.1"/>
    </source>
</evidence>
<accession>A0ABS3A9T2</accession>
<comment type="caution">
    <text evidence="3">The sequence shown here is derived from an EMBL/GenBank/DDBJ whole genome shotgun (WGS) entry which is preliminary data.</text>
</comment>
<evidence type="ECO:0000313" key="4">
    <source>
        <dbReference type="Proteomes" id="UP000779070"/>
    </source>
</evidence>
<dbReference type="CDD" id="cd20709">
    <property type="entry name" value="MIX_V"/>
    <property type="match status" value="1"/>
</dbReference>
<proteinExistence type="predicted"/>
<gene>
    <name evidence="3" type="ORF">JYA62_20810</name>
</gene>
<reference evidence="3 4" key="1">
    <citation type="submission" date="2021-02" db="EMBL/GenBank/DDBJ databases">
        <title>Draft Genome Sequences of 5 Vibrio neptunius Strains Isolated From of Bivalve Hatcheries.</title>
        <authorList>
            <person name="Galvis F."/>
            <person name="Barja J.L."/>
            <person name="Lemos M.L."/>
            <person name="Balado M."/>
        </authorList>
    </citation>
    <scope>NUCLEOTIDE SEQUENCE [LARGE SCALE GENOMIC DNA]</scope>
    <source>
        <strain evidence="3 4">PP-145.98</strain>
    </source>
</reference>
<evidence type="ECO:0000256" key="1">
    <source>
        <dbReference type="SAM" id="MobiDB-lite"/>
    </source>
</evidence>
<sequence length="801" mass="90527">MKKTPKSSYDRAEEQQSQPRFSSAYYPHFHHEEKAAPNIPRVTDTVSNTRPTLEYAFELCCNSNDFSNLTSWKFFLGKAGREKELNNWQQTPTQNGFSLIQQTGEAAPRTLFSRSFLQQTPLSVRNVTAKSAGTKQLDEAFLAVIPAVQFGDRLGQATEGYYYHFHNDQLLQEFKILGDGKPVFQATRSDANGLSYELLSEGLQNAIPLYWRKEGQVVSGQYLLYRANKLTDGELNEIDTAWLEQHGLAMEVDSLIKTGHGEQTSEERYHAPLTVGYRHPGRLLHGSNIVAFNNPRLLVKGVPVVNLRPEKIFRIGVFFDGTGNNDKNDAYKERRGSKSRTNVARLFAAYPQVPGESAKIYVSGVGTTDIEDESLRAAMIDAGEDESDPAQAFGVDSANIKGTEGLSFLLSYLDGQNGAFYKWQVLLKQLRELIIELTQSGDYQHITHIVFDVMGFSRGAALSRHFVNALYKGLPDYTRPVDKVPNIGIRPHLLGDEKTDKFPSVITCRGYEPDKSRGVSVRFLGLFDTVASFYKAGNSDEGNFQMWLESTCATTVFQLAATHEYRVNFPRTSLEKAGWKSENFFEEHFPGAHSDVGGGYPSYKQYDKTGLPERLGFPIESTYNRELIKTEQCWASTASSYLARKQLTQDDIPAERKRWQQYCLQRYRQHGEVKLKGSRLYYYLLQPVSNAIAGLSLERMKQQGQIAGIEWSEEDYITNLTPDYAENTACQALWAKLSTLPAGGITKASWEKELEPEQYRLVHRSHDTALSPGYDTFVERSINDVTRDAQGNPERRIWDNE</sequence>
<keyword evidence="4" id="KW-1185">Reference proteome</keyword>
<dbReference type="Proteomes" id="UP000779070">
    <property type="component" value="Unassembled WGS sequence"/>
</dbReference>
<dbReference type="PANTHER" id="PTHR33840:SF1">
    <property type="entry name" value="TLE1 PHOSPHOLIPASE DOMAIN-CONTAINING PROTEIN"/>
    <property type="match status" value="1"/>
</dbReference>
<dbReference type="InterPro" id="IPR018712">
    <property type="entry name" value="Tle1-like_cat"/>
</dbReference>
<dbReference type="PANTHER" id="PTHR33840">
    <property type="match status" value="1"/>
</dbReference>
<dbReference type="EMBL" id="JAFHLB010000036">
    <property type="protein sequence ID" value="MBN3580103.1"/>
    <property type="molecule type" value="Genomic_DNA"/>
</dbReference>
<dbReference type="RefSeq" id="WP_206371860.1">
    <property type="nucleotide sequence ID" value="NZ_CAWPTM010000110.1"/>
</dbReference>
<feature type="region of interest" description="Disordered" evidence="1">
    <location>
        <begin position="1"/>
        <end position="20"/>
    </location>
</feature>
<organism evidence="3 4">
    <name type="scientific">Vibrio neptunius</name>
    <dbReference type="NCBI Taxonomy" id="170651"/>
    <lineage>
        <taxon>Bacteria</taxon>
        <taxon>Pseudomonadati</taxon>
        <taxon>Pseudomonadota</taxon>
        <taxon>Gammaproteobacteria</taxon>
        <taxon>Vibrionales</taxon>
        <taxon>Vibrionaceae</taxon>
        <taxon>Vibrio</taxon>
    </lineage>
</organism>
<name>A0ABS3A9T2_9VIBR</name>
<feature type="domain" description="T6SS Phospholipase effector Tle1-like catalytic" evidence="2">
    <location>
        <begin position="315"/>
        <end position="604"/>
    </location>
</feature>
<dbReference type="Pfam" id="PF09994">
    <property type="entry name" value="T6SS_Tle1-like_cat"/>
    <property type="match status" value="1"/>
</dbReference>
<evidence type="ECO:0000259" key="2">
    <source>
        <dbReference type="Pfam" id="PF09994"/>
    </source>
</evidence>